<keyword evidence="11" id="KW-1185">Reference proteome</keyword>
<dbReference type="AlphaFoldDB" id="A0A552X4M0"/>
<evidence type="ECO:0000313" key="10">
    <source>
        <dbReference type="EMBL" id="TRW49955.1"/>
    </source>
</evidence>
<sequence length="141" mass="16194">MWKSVRRGVKYMKVWPNHAVVGNMTEAKVIPATRLGARMLPIAAVVNFFVQFQYLGTDYLPQIIGASLFILLLPLQGYYWLGQRAYCKLPPPLKHWYFELKQKLNESGEDIRLPSHRPGPCYIDLARVLKAALTVLPPEER</sequence>
<evidence type="ECO:0000256" key="7">
    <source>
        <dbReference type="ARBA" id="ARBA00022989"/>
    </source>
</evidence>
<dbReference type="RefSeq" id="WP_143234416.1">
    <property type="nucleotide sequence ID" value="NZ_VJWL01000001.1"/>
</dbReference>
<keyword evidence="7 9" id="KW-1133">Transmembrane helix</keyword>
<evidence type="ECO:0000256" key="3">
    <source>
        <dbReference type="ARBA" id="ARBA00018831"/>
    </source>
</evidence>
<name>A0A552X4M0_9GAMM</name>
<evidence type="ECO:0000313" key="11">
    <source>
        <dbReference type="Proteomes" id="UP000320359"/>
    </source>
</evidence>
<comment type="subcellular location">
    <subcellularLocation>
        <location evidence="1">Cell inner membrane</location>
        <topology evidence="1">Multi-pass membrane protein</topology>
    </subcellularLocation>
</comment>
<evidence type="ECO:0000256" key="2">
    <source>
        <dbReference type="ARBA" id="ARBA00009474"/>
    </source>
</evidence>
<keyword evidence="4" id="KW-1003">Cell membrane</keyword>
<dbReference type="InterPro" id="IPR007334">
    <property type="entry name" value="UPF0208"/>
</dbReference>
<accession>A0A552X4M0</accession>
<gene>
    <name evidence="10" type="ORF">FM042_03645</name>
</gene>
<dbReference type="OrthoDB" id="7066670at2"/>
<comment type="caution">
    <text evidence="10">The sequence shown here is derived from an EMBL/GenBank/DDBJ whole genome shotgun (WGS) entry which is preliminary data.</text>
</comment>
<dbReference type="NCBIfam" id="NF002493">
    <property type="entry name" value="PRK01816.1"/>
    <property type="match status" value="1"/>
</dbReference>
<evidence type="ECO:0000256" key="6">
    <source>
        <dbReference type="ARBA" id="ARBA00022692"/>
    </source>
</evidence>
<reference evidence="10 11" key="1">
    <citation type="submission" date="2019-07" db="EMBL/GenBank/DDBJ databases">
        <authorList>
            <person name="Yang M."/>
            <person name="Zhao D."/>
            <person name="Xiang H."/>
        </authorList>
    </citation>
    <scope>NUCLEOTIDE SEQUENCE [LARGE SCALE GENOMIC DNA]</scope>
    <source>
        <strain evidence="10 11">IM1326</strain>
    </source>
</reference>
<evidence type="ECO:0000256" key="5">
    <source>
        <dbReference type="ARBA" id="ARBA00022519"/>
    </source>
</evidence>
<evidence type="ECO:0000256" key="1">
    <source>
        <dbReference type="ARBA" id="ARBA00004429"/>
    </source>
</evidence>
<dbReference type="GO" id="GO:0005886">
    <property type="term" value="C:plasma membrane"/>
    <property type="evidence" value="ECO:0007669"/>
    <property type="project" value="UniProtKB-SubCell"/>
</dbReference>
<protein>
    <recommendedName>
        <fullName evidence="3">UPF0208 membrane protein YfbV</fullName>
    </recommendedName>
</protein>
<keyword evidence="6 9" id="KW-0812">Transmembrane</keyword>
<organism evidence="10 11">
    <name type="scientific">Aliidiomarina halalkaliphila</name>
    <dbReference type="NCBI Taxonomy" id="2593535"/>
    <lineage>
        <taxon>Bacteria</taxon>
        <taxon>Pseudomonadati</taxon>
        <taxon>Pseudomonadota</taxon>
        <taxon>Gammaproteobacteria</taxon>
        <taxon>Alteromonadales</taxon>
        <taxon>Idiomarinaceae</taxon>
        <taxon>Aliidiomarina</taxon>
    </lineage>
</organism>
<evidence type="ECO:0000256" key="4">
    <source>
        <dbReference type="ARBA" id="ARBA00022475"/>
    </source>
</evidence>
<dbReference type="Pfam" id="PF04217">
    <property type="entry name" value="DUF412"/>
    <property type="match status" value="1"/>
</dbReference>
<dbReference type="Proteomes" id="UP000320359">
    <property type="component" value="Unassembled WGS sequence"/>
</dbReference>
<comment type="similarity">
    <text evidence="2">Belongs to the UPF0208 family.</text>
</comment>
<feature type="transmembrane region" description="Helical" evidence="9">
    <location>
        <begin position="35"/>
        <end position="54"/>
    </location>
</feature>
<feature type="transmembrane region" description="Helical" evidence="9">
    <location>
        <begin position="60"/>
        <end position="81"/>
    </location>
</feature>
<keyword evidence="5" id="KW-0997">Cell inner membrane</keyword>
<dbReference type="EMBL" id="VJWL01000001">
    <property type="protein sequence ID" value="TRW49955.1"/>
    <property type="molecule type" value="Genomic_DNA"/>
</dbReference>
<keyword evidence="8 9" id="KW-0472">Membrane</keyword>
<evidence type="ECO:0000256" key="9">
    <source>
        <dbReference type="SAM" id="Phobius"/>
    </source>
</evidence>
<evidence type="ECO:0000256" key="8">
    <source>
        <dbReference type="ARBA" id="ARBA00023136"/>
    </source>
</evidence>
<proteinExistence type="inferred from homology"/>